<evidence type="ECO:0000259" key="2">
    <source>
        <dbReference type="Pfam" id="PF13828"/>
    </source>
</evidence>
<evidence type="ECO:0000256" key="1">
    <source>
        <dbReference type="SAM" id="Phobius"/>
    </source>
</evidence>
<evidence type="ECO:0000313" key="4">
    <source>
        <dbReference type="Proteomes" id="UP000221961"/>
    </source>
</evidence>
<dbReference type="RefSeq" id="WP_098692947.1">
    <property type="nucleotide sequence ID" value="NZ_CP023778.1"/>
</dbReference>
<keyword evidence="1" id="KW-0812">Transmembrane</keyword>
<gene>
    <name evidence="3" type="ORF">CRH09_05150</name>
</gene>
<dbReference type="AlphaFoldDB" id="A0A291REB9"/>
<reference evidence="3 4" key="1">
    <citation type="submission" date="2017-10" db="EMBL/GenBank/DDBJ databases">
        <title>Comparative genomics between pathogenic Norcardia.</title>
        <authorList>
            <person name="Zeng L."/>
        </authorList>
    </citation>
    <scope>NUCLEOTIDE SEQUENCE [LARGE SCALE GENOMIC DNA]</scope>
    <source>
        <strain evidence="3 4">NC_YFY_NT001</strain>
    </source>
</reference>
<name>A0A291REB9_9NOCA</name>
<dbReference type="Proteomes" id="UP000221961">
    <property type="component" value="Chromosome"/>
</dbReference>
<keyword evidence="1" id="KW-0472">Membrane</keyword>
<keyword evidence="1" id="KW-1133">Transmembrane helix</keyword>
<dbReference type="InterPro" id="IPR025241">
    <property type="entry name" value="DUF4190"/>
</dbReference>
<organism evidence="3 4">
    <name type="scientific">Nocardia terpenica</name>
    <dbReference type="NCBI Taxonomy" id="455432"/>
    <lineage>
        <taxon>Bacteria</taxon>
        <taxon>Bacillati</taxon>
        <taxon>Actinomycetota</taxon>
        <taxon>Actinomycetes</taxon>
        <taxon>Mycobacteriales</taxon>
        <taxon>Nocardiaceae</taxon>
        <taxon>Nocardia</taxon>
    </lineage>
</organism>
<dbReference type="EMBL" id="CP023778">
    <property type="protein sequence ID" value="ATL65687.1"/>
    <property type="molecule type" value="Genomic_DNA"/>
</dbReference>
<evidence type="ECO:0000313" key="3">
    <source>
        <dbReference type="EMBL" id="ATL65687.1"/>
    </source>
</evidence>
<dbReference type="GeneID" id="88356823"/>
<sequence length="109" mass="11280">MNAYQQPMPGPANFAAPHREPGTNGLAIATLVTGILGVCIVPWVLGFIALNQIKKSGQKGRGMAVWGMVIATLWLVIGVIVGVVSATTSNSTDHTTTDGLASIAVVVIR</sequence>
<protein>
    <recommendedName>
        <fullName evidence="2">DUF4190 domain-containing protein</fullName>
    </recommendedName>
</protein>
<feature type="transmembrane region" description="Helical" evidence="1">
    <location>
        <begin position="62"/>
        <end position="84"/>
    </location>
</feature>
<dbReference type="KEGG" id="ntp:CRH09_05150"/>
<accession>A0A291REB9</accession>
<feature type="domain" description="DUF4190" evidence="2">
    <location>
        <begin position="26"/>
        <end position="80"/>
    </location>
</feature>
<dbReference type="Pfam" id="PF13828">
    <property type="entry name" value="DUF4190"/>
    <property type="match status" value="1"/>
</dbReference>
<feature type="transmembrane region" description="Helical" evidence="1">
    <location>
        <begin position="26"/>
        <end position="50"/>
    </location>
</feature>
<proteinExistence type="predicted"/>